<evidence type="ECO:0000313" key="2">
    <source>
        <dbReference type="Proteomes" id="UP000321248"/>
    </source>
</evidence>
<proteinExistence type="predicted"/>
<dbReference type="InterPro" id="IPR029069">
    <property type="entry name" value="HotDog_dom_sf"/>
</dbReference>
<gene>
    <name evidence="1" type="ORF">FU658_11940</name>
</gene>
<dbReference type="EMBL" id="VRTS01000009">
    <property type="protein sequence ID" value="TXK60589.1"/>
    <property type="molecule type" value="Genomic_DNA"/>
</dbReference>
<protein>
    <submittedName>
        <fullName evidence="1">DUF4442 domain-containing protein</fullName>
    </submittedName>
</protein>
<organism evidence="1 2">
    <name type="scientific">Alkalisalibacterium limincola</name>
    <dbReference type="NCBI Taxonomy" id="2699169"/>
    <lineage>
        <taxon>Bacteria</taxon>
        <taxon>Pseudomonadati</taxon>
        <taxon>Pseudomonadota</taxon>
        <taxon>Gammaproteobacteria</taxon>
        <taxon>Lysobacterales</taxon>
        <taxon>Lysobacteraceae</taxon>
        <taxon>Alkalisalibacterium</taxon>
    </lineage>
</organism>
<dbReference type="Gene3D" id="3.10.129.10">
    <property type="entry name" value="Hotdog Thioesterase"/>
    <property type="match status" value="1"/>
</dbReference>
<dbReference type="InterPro" id="IPR027961">
    <property type="entry name" value="DUF4442"/>
</dbReference>
<dbReference type="Proteomes" id="UP000321248">
    <property type="component" value="Unassembled WGS sequence"/>
</dbReference>
<evidence type="ECO:0000313" key="1">
    <source>
        <dbReference type="EMBL" id="TXK60589.1"/>
    </source>
</evidence>
<comment type="caution">
    <text evidence="1">The sequence shown here is derived from an EMBL/GenBank/DDBJ whole genome shotgun (WGS) entry which is preliminary data.</text>
</comment>
<reference evidence="1 2" key="1">
    <citation type="submission" date="2019-08" db="EMBL/GenBank/DDBJ databases">
        <authorList>
            <person name="Karlyshev A.V."/>
        </authorList>
    </citation>
    <scope>NUCLEOTIDE SEQUENCE [LARGE SCALE GENOMIC DNA]</scope>
    <source>
        <strain evidence="1 2">Alg18-2.2</strain>
    </source>
</reference>
<dbReference type="SUPFAM" id="SSF54637">
    <property type="entry name" value="Thioesterase/thiol ester dehydrase-isomerase"/>
    <property type="match status" value="1"/>
</dbReference>
<dbReference type="AlphaFoldDB" id="A0A5C8KMW5"/>
<dbReference type="Pfam" id="PF14539">
    <property type="entry name" value="DUF4442"/>
    <property type="match status" value="1"/>
</dbReference>
<name>A0A5C8KMW5_9GAMM</name>
<dbReference type="OrthoDB" id="9814774at2"/>
<keyword evidence="2" id="KW-1185">Reference proteome</keyword>
<accession>A0A5C8KMW5</accession>
<sequence length="146" mass="16972">MNLWPPFLFSGIRVREISDDFSHVRVELTLRWYNRNYVNVHFGGSLFAMVDPFWMLLLMRHLGAAHLVWDKAGSIEFVKPGRGRVHAEFKLDPMLVGRLREQAADGRAVLHWFDTEVVDEAGDVVARVRKQVYVRRKRDRKAPDAA</sequence>